<dbReference type="RefSeq" id="WP_245135279.1">
    <property type="nucleotide sequence ID" value="NZ_CP128477.1"/>
</dbReference>
<accession>A0ABT0CX52</accession>
<evidence type="ECO:0000259" key="2">
    <source>
        <dbReference type="PROSITE" id="PS50943"/>
    </source>
</evidence>
<dbReference type="PANTHER" id="PTHR46797">
    <property type="entry name" value="HTH-TYPE TRANSCRIPTIONAL REGULATOR"/>
    <property type="match status" value="1"/>
</dbReference>
<evidence type="ECO:0000313" key="4">
    <source>
        <dbReference type="Proteomes" id="UP001522662"/>
    </source>
</evidence>
<protein>
    <submittedName>
        <fullName evidence="3">XRE family transcriptional regulator</fullName>
    </submittedName>
</protein>
<proteinExistence type="predicted"/>
<sequence>MTETTRLAETYDEGRQARAIAERVRAERDTRSWSLAELSARSGVSKAMISKVERCEASPTASVLGRLSGAFGLPLSVLLAMAEREGDRLTRRSEQPLWVDPETGYTRRTLSPPNGGRLELIEVVLPAGVRVPYPASAFGFQHQQIHILEGELDFIEGLRSHRLSAGDCLQLGAPEDCVFVNRTDKATRYLVALTGRG</sequence>
<dbReference type="EMBL" id="JALAYX010000001">
    <property type="protein sequence ID" value="MCJ8237741.1"/>
    <property type="molecule type" value="Genomic_DNA"/>
</dbReference>
<dbReference type="Proteomes" id="UP001522662">
    <property type="component" value="Unassembled WGS sequence"/>
</dbReference>
<dbReference type="SUPFAM" id="SSF47413">
    <property type="entry name" value="lambda repressor-like DNA-binding domains"/>
    <property type="match status" value="1"/>
</dbReference>
<dbReference type="Gene3D" id="2.60.120.10">
    <property type="entry name" value="Jelly Rolls"/>
    <property type="match status" value="1"/>
</dbReference>
<feature type="domain" description="HTH cro/C1-type" evidence="2">
    <location>
        <begin position="24"/>
        <end position="78"/>
    </location>
</feature>
<dbReference type="InterPro" id="IPR014710">
    <property type="entry name" value="RmlC-like_jellyroll"/>
</dbReference>
<keyword evidence="4" id="KW-1185">Reference proteome</keyword>
<dbReference type="CDD" id="cd02209">
    <property type="entry name" value="cupin_XRE_C"/>
    <property type="match status" value="1"/>
</dbReference>
<keyword evidence="3" id="KW-0614">Plasmid</keyword>
<dbReference type="InterPro" id="IPR050807">
    <property type="entry name" value="TransReg_Diox_bact_type"/>
</dbReference>
<evidence type="ECO:0000256" key="1">
    <source>
        <dbReference type="ARBA" id="ARBA00023125"/>
    </source>
</evidence>
<gene>
    <name evidence="3" type="ORF">MKJ03_05330</name>
</gene>
<reference evidence="3 4" key="1">
    <citation type="submission" date="2022-03" db="EMBL/GenBank/DDBJ databases">
        <title>Rhizobium SSM4.3 sp. nov., isolated from Sediment (Gouqi Island).</title>
        <authorList>
            <person name="Chen G."/>
        </authorList>
    </citation>
    <scope>NUCLEOTIDE SEQUENCE [LARGE SCALE GENOMIC DNA]</scope>
    <source>
        <strain evidence="3 4">SSM4.3</strain>
        <plasmid evidence="3">unnamed</plasmid>
    </source>
</reference>
<comment type="caution">
    <text evidence="3">The sequence shown here is derived from an EMBL/GenBank/DDBJ whole genome shotgun (WGS) entry which is preliminary data.</text>
</comment>
<evidence type="ECO:0000313" key="3">
    <source>
        <dbReference type="EMBL" id="MCJ8237741.1"/>
    </source>
</evidence>
<dbReference type="Gene3D" id="1.10.260.40">
    <property type="entry name" value="lambda repressor-like DNA-binding domains"/>
    <property type="match status" value="1"/>
</dbReference>
<dbReference type="PROSITE" id="PS50943">
    <property type="entry name" value="HTH_CROC1"/>
    <property type="match status" value="1"/>
</dbReference>
<organism evidence="3 4">
    <name type="scientific">Peteryoungia algae</name>
    <dbReference type="NCBI Taxonomy" id="2919917"/>
    <lineage>
        <taxon>Bacteria</taxon>
        <taxon>Pseudomonadati</taxon>
        <taxon>Pseudomonadota</taxon>
        <taxon>Alphaproteobacteria</taxon>
        <taxon>Hyphomicrobiales</taxon>
        <taxon>Rhizobiaceae</taxon>
        <taxon>Peteryoungia</taxon>
    </lineage>
</organism>
<dbReference type="InterPro" id="IPR001387">
    <property type="entry name" value="Cro/C1-type_HTH"/>
</dbReference>
<keyword evidence="1" id="KW-0238">DNA-binding</keyword>
<dbReference type="InterPro" id="IPR011051">
    <property type="entry name" value="RmlC_Cupin_sf"/>
</dbReference>
<dbReference type="CDD" id="cd00093">
    <property type="entry name" value="HTH_XRE"/>
    <property type="match status" value="1"/>
</dbReference>
<dbReference type="SMART" id="SM00530">
    <property type="entry name" value="HTH_XRE"/>
    <property type="match status" value="1"/>
</dbReference>
<geneLocation type="plasmid" evidence="3">
    <name>unnamed</name>
</geneLocation>
<dbReference type="SUPFAM" id="SSF51182">
    <property type="entry name" value="RmlC-like cupins"/>
    <property type="match status" value="1"/>
</dbReference>
<name>A0ABT0CX52_9HYPH</name>
<dbReference type="InterPro" id="IPR010982">
    <property type="entry name" value="Lambda_DNA-bd_dom_sf"/>
</dbReference>
<dbReference type="PANTHER" id="PTHR46797:SF10">
    <property type="entry name" value="BLR1115 PROTEIN"/>
    <property type="match status" value="1"/>
</dbReference>
<dbReference type="Pfam" id="PF01381">
    <property type="entry name" value="HTH_3"/>
    <property type="match status" value="1"/>
</dbReference>